<keyword evidence="1 2" id="KW-0597">Phosphoprotein</keyword>
<reference evidence="4 5" key="1">
    <citation type="journal article" date="2016" name="Nat. Commun.">
        <title>Thousands of microbial genomes shed light on interconnected biogeochemical processes in an aquifer system.</title>
        <authorList>
            <person name="Anantharaman K."/>
            <person name="Brown C.T."/>
            <person name="Hug L.A."/>
            <person name="Sharon I."/>
            <person name="Castelle C.J."/>
            <person name="Probst A.J."/>
            <person name="Thomas B.C."/>
            <person name="Singh A."/>
            <person name="Wilkins M.J."/>
            <person name="Karaoz U."/>
            <person name="Brodie E.L."/>
            <person name="Williams K.H."/>
            <person name="Hubbard S.S."/>
            <person name="Banfield J.F."/>
        </authorList>
    </citation>
    <scope>NUCLEOTIDE SEQUENCE [LARGE SCALE GENOMIC DNA]</scope>
</reference>
<dbReference type="AlphaFoldDB" id="A0A1F5C7S9"/>
<dbReference type="InterPro" id="IPR011006">
    <property type="entry name" value="CheY-like_superfamily"/>
</dbReference>
<dbReference type="PANTHER" id="PTHR44591:SF3">
    <property type="entry name" value="RESPONSE REGULATORY DOMAIN-CONTAINING PROTEIN"/>
    <property type="match status" value="1"/>
</dbReference>
<proteinExistence type="predicted"/>
<evidence type="ECO:0000313" key="5">
    <source>
        <dbReference type="Proteomes" id="UP000177947"/>
    </source>
</evidence>
<evidence type="ECO:0000313" key="4">
    <source>
        <dbReference type="EMBL" id="OGD38891.1"/>
    </source>
</evidence>
<dbReference type="Proteomes" id="UP000177947">
    <property type="component" value="Unassembled WGS sequence"/>
</dbReference>
<comment type="caution">
    <text evidence="4">The sequence shown here is derived from an EMBL/GenBank/DDBJ whole genome shotgun (WGS) entry which is preliminary data.</text>
</comment>
<dbReference type="GO" id="GO:0000160">
    <property type="term" value="P:phosphorelay signal transduction system"/>
    <property type="evidence" value="ECO:0007669"/>
    <property type="project" value="InterPro"/>
</dbReference>
<organism evidence="4 5">
    <name type="scientific">Candidatus Azambacteria bacterium RIFCSPLOWO2_01_FULL_37_9</name>
    <dbReference type="NCBI Taxonomy" id="1797297"/>
    <lineage>
        <taxon>Bacteria</taxon>
        <taxon>Candidatus Azamiibacteriota</taxon>
    </lineage>
</organism>
<dbReference type="Pfam" id="PF00072">
    <property type="entry name" value="Response_reg"/>
    <property type="match status" value="1"/>
</dbReference>
<dbReference type="InterPro" id="IPR050595">
    <property type="entry name" value="Bact_response_regulator"/>
</dbReference>
<evidence type="ECO:0000256" key="1">
    <source>
        <dbReference type="ARBA" id="ARBA00022553"/>
    </source>
</evidence>
<accession>A0A1F5C7S9</accession>
<dbReference type="Gene3D" id="3.40.50.2300">
    <property type="match status" value="1"/>
</dbReference>
<dbReference type="PANTHER" id="PTHR44591">
    <property type="entry name" value="STRESS RESPONSE REGULATOR PROTEIN 1"/>
    <property type="match status" value="1"/>
</dbReference>
<dbReference type="InterPro" id="IPR001789">
    <property type="entry name" value="Sig_transdc_resp-reg_receiver"/>
</dbReference>
<dbReference type="EMBL" id="MEYQ01000026">
    <property type="protein sequence ID" value="OGD38891.1"/>
    <property type="molecule type" value="Genomic_DNA"/>
</dbReference>
<feature type="domain" description="Response regulatory" evidence="3">
    <location>
        <begin position="3"/>
        <end position="119"/>
    </location>
</feature>
<evidence type="ECO:0000259" key="3">
    <source>
        <dbReference type="PROSITE" id="PS50110"/>
    </source>
</evidence>
<dbReference type="SUPFAM" id="SSF52172">
    <property type="entry name" value="CheY-like"/>
    <property type="match status" value="1"/>
</dbReference>
<feature type="modified residue" description="4-aspartylphosphate" evidence="2">
    <location>
        <position position="52"/>
    </location>
</feature>
<dbReference type="SMART" id="SM00448">
    <property type="entry name" value="REC"/>
    <property type="match status" value="1"/>
</dbReference>
<gene>
    <name evidence="4" type="ORF">A2907_00340</name>
</gene>
<name>A0A1F5C7S9_9BACT</name>
<sequence length="121" mass="13614">MAKILFIEDEEALQKSLAKALEMEGFNVIGAYDGQAGIDAAIKEKPDLILLDLILPKIDGFEVLKRLKSSPETKDIRIIILTNLEQTQSVEKIIEYGPLNYLVKANYNLDEIVAKIREVLK</sequence>
<protein>
    <recommendedName>
        <fullName evidence="3">Response regulatory domain-containing protein</fullName>
    </recommendedName>
</protein>
<dbReference type="PROSITE" id="PS50110">
    <property type="entry name" value="RESPONSE_REGULATORY"/>
    <property type="match status" value="1"/>
</dbReference>
<evidence type="ECO:0000256" key="2">
    <source>
        <dbReference type="PROSITE-ProRule" id="PRU00169"/>
    </source>
</evidence>